<proteinExistence type="inferred from homology"/>
<feature type="transmembrane region" description="Helical" evidence="7">
    <location>
        <begin position="345"/>
        <end position="365"/>
    </location>
</feature>
<dbReference type="InterPro" id="IPR052081">
    <property type="entry name" value="Dispatched_Hh_regulator"/>
</dbReference>
<keyword evidence="3 7" id="KW-1133">Transmembrane helix</keyword>
<dbReference type="InterPro" id="IPR003392">
    <property type="entry name" value="PTHD_SSD"/>
</dbReference>
<organism evidence="9 10">
    <name type="scientific">Emiliania huxleyi (strain CCMP1516)</name>
    <dbReference type="NCBI Taxonomy" id="280463"/>
    <lineage>
        <taxon>Eukaryota</taxon>
        <taxon>Haptista</taxon>
        <taxon>Haptophyta</taxon>
        <taxon>Prymnesiophyceae</taxon>
        <taxon>Isochrysidales</taxon>
        <taxon>Noelaerhabdaceae</taxon>
        <taxon>Emiliania</taxon>
    </lineage>
</organism>
<evidence type="ECO:0000256" key="6">
    <source>
        <dbReference type="ARBA" id="ARBA00038046"/>
    </source>
</evidence>
<sequence length="501" mass="55562">MGYSCLRPTTPTLRKRHKEWLSTRSLSIKSEAGDDGASPPSLCTGPARLACTLTRPRPNVFADIEPGKYSKLNAGRPVCMCFSWLAVYIVLALLMALGLKDFSIMMNFVFSDEKATTNLQFQGFAEASKPENRYESRSFAADNTTYMESAYTYDAFDGGNLFDSADKVSAMARAEEFVLAVRDWTTHCTKVISFTDGSAQCESPKTLLNYLYVSDEAHEAGCVAGFCETDNLTLCRPAGAKVSGTTRYGISPCRSRTYDWRNGSLTPIDQWAKRFLDCCATAPDIAEELLPTTAFEECRNGTWGGTRYARAKYTAASSWLSDTDFEDAHSTFDGLRYVFKDLTTLVPVSVIFIFLFIWLMVGSLFLACAGMLQIFLAFLGGMALWVGVFQQQYIDMFQISAIFLILCIGADDIFVWSDTWKESAAQPLLRGDLVKRHAWTFHRAASGMLNTTATTVICLLLNMASSIPFFWCFGIFNALAITLFPALTCVHATYFALPSLV</sequence>
<dbReference type="PANTHER" id="PTHR45951:SF7">
    <property type="entry name" value="SSD DOMAIN-CONTAINING PROTEIN"/>
    <property type="match status" value="1"/>
</dbReference>
<evidence type="ECO:0000256" key="5">
    <source>
        <dbReference type="ARBA" id="ARBA00023180"/>
    </source>
</evidence>
<evidence type="ECO:0000256" key="2">
    <source>
        <dbReference type="ARBA" id="ARBA00022692"/>
    </source>
</evidence>
<dbReference type="PROSITE" id="PS50156">
    <property type="entry name" value="SSD"/>
    <property type="match status" value="1"/>
</dbReference>
<keyword evidence="10" id="KW-1185">Reference proteome</keyword>
<name>A0A0D3I590_EMIH1</name>
<keyword evidence="5" id="KW-0325">Glycoprotein</keyword>
<dbReference type="Gene3D" id="1.20.1640.10">
    <property type="entry name" value="Multidrug efflux transporter AcrB transmembrane domain"/>
    <property type="match status" value="1"/>
</dbReference>
<dbReference type="GeneID" id="17252484"/>
<evidence type="ECO:0000256" key="1">
    <source>
        <dbReference type="ARBA" id="ARBA00004141"/>
    </source>
</evidence>
<dbReference type="STRING" id="2903.R1CVS5"/>
<dbReference type="GO" id="GO:0022857">
    <property type="term" value="F:transmembrane transporter activity"/>
    <property type="evidence" value="ECO:0007669"/>
    <property type="project" value="TreeGrafter"/>
</dbReference>
<dbReference type="GO" id="GO:0016020">
    <property type="term" value="C:membrane"/>
    <property type="evidence" value="ECO:0007669"/>
    <property type="project" value="UniProtKB-SubCell"/>
</dbReference>
<feature type="transmembrane region" description="Helical" evidence="7">
    <location>
        <begin position="74"/>
        <end position="97"/>
    </location>
</feature>
<feature type="transmembrane region" description="Helical" evidence="7">
    <location>
        <begin position="371"/>
        <end position="389"/>
    </location>
</feature>
<dbReference type="EnsemblProtists" id="EOD06425">
    <property type="protein sequence ID" value="EOD06425"/>
    <property type="gene ID" value="EMIHUDRAFT_219333"/>
</dbReference>
<dbReference type="Pfam" id="PF02460">
    <property type="entry name" value="Patched"/>
    <property type="match status" value="1"/>
</dbReference>
<evidence type="ECO:0000256" key="7">
    <source>
        <dbReference type="SAM" id="Phobius"/>
    </source>
</evidence>
<evidence type="ECO:0000256" key="4">
    <source>
        <dbReference type="ARBA" id="ARBA00023136"/>
    </source>
</evidence>
<protein>
    <recommendedName>
        <fullName evidence="8">SSD domain-containing protein</fullName>
    </recommendedName>
</protein>
<accession>A0A0D3I590</accession>
<feature type="domain" description="SSD" evidence="8">
    <location>
        <begin position="366"/>
        <end position="483"/>
    </location>
</feature>
<reference evidence="9" key="2">
    <citation type="submission" date="2024-10" db="UniProtKB">
        <authorList>
            <consortium name="EnsemblProtists"/>
        </authorList>
    </citation>
    <scope>IDENTIFICATION</scope>
</reference>
<evidence type="ECO:0000259" key="8">
    <source>
        <dbReference type="PROSITE" id="PS50156"/>
    </source>
</evidence>
<evidence type="ECO:0000313" key="9">
    <source>
        <dbReference type="EnsemblProtists" id="EOD06425"/>
    </source>
</evidence>
<evidence type="ECO:0000256" key="3">
    <source>
        <dbReference type="ARBA" id="ARBA00022989"/>
    </source>
</evidence>
<reference evidence="10" key="1">
    <citation type="journal article" date="2013" name="Nature">
        <title>Pan genome of the phytoplankton Emiliania underpins its global distribution.</title>
        <authorList>
            <person name="Read B.A."/>
            <person name="Kegel J."/>
            <person name="Klute M.J."/>
            <person name="Kuo A."/>
            <person name="Lefebvre S.C."/>
            <person name="Maumus F."/>
            <person name="Mayer C."/>
            <person name="Miller J."/>
            <person name="Monier A."/>
            <person name="Salamov A."/>
            <person name="Young J."/>
            <person name="Aguilar M."/>
            <person name="Claverie J.M."/>
            <person name="Frickenhaus S."/>
            <person name="Gonzalez K."/>
            <person name="Herman E.K."/>
            <person name="Lin Y.C."/>
            <person name="Napier J."/>
            <person name="Ogata H."/>
            <person name="Sarno A.F."/>
            <person name="Shmutz J."/>
            <person name="Schroeder D."/>
            <person name="de Vargas C."/>
            <person name="Verret F."/>
            <person name="von Dassow P."/>
            <person name="Valentin K."/>
            <person name="Van de Peer Y."/>
            <person name="Wheeler G."/>
            <person name="Dacks J.B."/>
            <person name="Delwiche C.F."/>
            <person name="Dyhrman S.T."/>
            <person name="Glockner G."/>
            <person name="John U."/>
            <person name="Richards T."/>
            <person name="Worden A.Z."/>
            <person name="Zhang X."/>
            <person name="Grigoriev I.V."/>
            <person name="Allen A.E."/>
            <person name="Bidle K."/>
            <person name="Borodovsky M."/>
            <person name="Bowler C."/>
            <person name="Brownlee C."/>
            <person name="Cock J.M."/>
            <person name="Elias M."/>
            <person name="Gladyshev V.N."/>
            <person name="Groth M."/>
            <person name="Guda C."/>
            <person name="Hadaegh A."/>
            <person name="Iglesias-Rodriguez M.D."/>
            <person name="Jenkins J."/>
            <person name="Jones B.M."/>
            <person name="Lawson T."/>
            <person name="Leese F."/>
            <person name="Lindquist E."/>
            <person name="Lobanov A."/>
            <person name="Lomsadze A."/>
            <person name="Malik S.B."/>
            <person name="Marsh M.E."/>
            <person name="Mackinder L."/>
            <person name="Mock T."/>
            <person name="Mueller-Roeber B."/>
            <person name="Pagarete A."/>
            <person name="Parker M."/>
            <person name="Probert I."/>
            <person name="Quesneville H."/>
            <person name="Raines C."/>
            <person name="Rensing S.A."/>
            <person name="Riano-Pachon D.M."/>
            <person name="Richier S."/>
            <person name="Rokitta S."/>
            <person name="Shiraiwa Y."/>
            <person name="Soanes D.M."/>
            <person name="van der Giezen M."/>
            <person name="Wahlund T.M."/>
            <person name="Williams B."/>
            <person name="Wilson W."/>
            <person name="Wolfe G."/>
            <person name="Wurch L.L."/>
        </authorList>
    </citation>
    <scope>NUCLEOTIDE SEQUENCE</scope>
</reference>
<dbReference type="KEGG" id="ehx:EMIHUDRAFT_219333"/>
<dbReference type="AlphaFoldDB" id="A0A0D3I590"/>
<dbReference type="Proteomes" id="UP000013827">
    <property type="component" value="Unassembled WGS sequence"/>
</dbReference>
<dbReference type="InterPro" id="IPR000731">
    <property type="entry name" value="SSD"/>
</dbReference>
<evidence type="ECO:0000313" key="10">
    <source>
        <dbReference type="Proteomes" id="UP000013827"/>
    </source>
</evidence>
<dbReference type="PaxDb" id="2903-EOD06425"/>
<feature type="transmembrane region" description="Helical" evidence="7">
    <location>
        <begin position="440"/>
        <end position="462"/>
    </location>
</feature>
<feature type="transmembrane region" description="Helical" evidence="7">
    <location>
        <begin position="469"/>
        <end position="497"/>
    </location>
</feature>
<keyword evidence="4 7" id="KW-0472">Membrane</keyword>
<dbReference type="SUPFAM" id="SSF82866">
    <property type="entry name" value="Multidrug efflux transporter AcrB transmembrane domain"/>
    <property type="match status" value="1"/>
</dbReference>
<keyword evidence="2 7" id="KW-0812">Transmembrane</keyword>
<dbReference type="PANTHER" id="PTHR45951">
    <property type="entry name" value="PROTEIN DISPATCHED-RELATED"/>
    <property type="match status" value="1"/>
</dbReference>
<comment type="subcellular location">
    <subcellularLocation>
        <location evidence="1">Membrane</location>
        <topology evidence="1">Multi-pass membrane protein</topology>
    </subcellularLocation>
</comment>
<dbReference type="HOGENOM" id="CLU_544501_0_0_1"/>
<comment type="similarity">
    <text evidence="6">Belongs to the dispatched family.</text>
</comment>
<dbReference type="RefSeq" id="XP_005758854.1">
    <property type="nucleotide sequence ID" value="XM_005758797.1"/>
</dbReference>